<name>A0ABZ1I118_9PSEU</name>
<evidence type="ECO:0000313" key="3">
    <source>
        <dbReference type="Proteomes" id="UP001330812"/>
    </source>
</evidence>
<evidence type="ECO:0000256" key="1">
    <source>
        <dbReference type="SAM" id="Phobius"/>
    </source>
</evidence>
<keyword evidence="3" id="KW-1185">Reference proteome</keyword>
<dbReference type="Proteomes" id="UP001330812">
    <property type="component" value="Chromosome"/>
</dbReference>
<evidence type="ECO:0008006" key="4">
    <source>
        <dbReference type="Google" id="ProtNLM"/>
    </source>
</evidence>
<feature type="transmembrane region" description="Helical" evidence="1">
    <location>
        <begin position="133"/>
        <end position="157"/>
    </location>
</feature>
<organism evidence="2 3">
    <name type="scientific">Amycolatopsis rhabdoformis</name>
    <dbReference type="NCBI Taxonomy" id="1448059"/>
    <lineage>
        <taxon>Bacteria</taxon>
        <taxon>Bacillati</taxon>
        <taxon>Actinomycetota</taxon>
        <taxon>Actinomycetes</taxon>
        <taxon>Pseudonocardiales</taxon>
        <taxon>Pseudonocardiaceae</taxon>
        <taxon>Amycolatopsis</taxon>
    </lineage>
</organism>
<feature type="transmembrane region" description="Helical" evidence="1">
    <location>
        <begin position="35"/>
        <end position="56"/>
    </location>
</feature>
<evidence type="ECO:0000313" key="2">
    <source>
        <dbReference type="EMBL" id="WSE27905.1"/>
    </source>
</evidence>
<accession>A0ABZ1I118</accession>
<dbReference type="RefSeq" id="WP_326566909.1">
    <property type="nucleotide sequence ID" value="NZ_CP142149.1"/>
</dbReference>
<feature type="transmembrane region" description="Helical" evidence="1">
    <location>
        <begin position="94"/>
        <end position="112"/>
    </location>
</feature>
<keyword evidence="1" id="KW-0472">Membrane</keyword>
<feature type="transmembrane region" description="Helical" evidence="1">
    <location>
        <begin position="68"/>
        <end position="88"/>
    </location>
</feature>
<proteinExistence type="predicted"/>
<feature type="transmembrane region" description="Helical" evidence="1">
    <location>
        <begin position="163"/>
        <end position="183"/>
    </location>
</feature>
<keyword evidence="1" id="KW-1133">Transmembrane helix</keyword>
<keyword evidence="1" id="KW-0812">Transmembrane</keyword>
<protein>
    <recommendedName>
        <fullName evidence="4">DUF1453 domain-containing protein</fullName>
    </recommendedName>
</protein>
<reference evidence="2 3" key="1">
    <citation type="journal article" date="2015" name="Int. J. Syst. Evol. Microbiol.">
        <title>Amycolatopsis rhabdoformis sp. nov., an actinomycete isolated from a tropical forest soil.</title>
        <authorList>
            <person name="Souza W.R."/>
            <person name="Silva R.E."/>
            <person name="Goodfellow M."/>
            <person name="Busarakam K."/>
            <person name="Figueiro F.S."/>
            <person name="Ferreira D."/>
            <person name="Rodrigues-Filho E."/>
            <person name="Moraes L.A.B."/>
            <person name="Zucchi T.D."/>
        </authorList>
    </citation>
    <scope>NUCLEOTIDE SEQUENCE [LARGE SCALE GENOMIC DNA]</scope>
    <source>
        <strain evidence="2 3">NCIMB 14900</strain>
    </source>
</reference>
<gene>
    <name evidence="2" type="ORF">VSH64_34370</name>
</gene>
<sequence length="202" mass="21448">MEVEIHPEPAREPTYSLVERTNLGITTDQGVTVNFGPFTIVVYVALAALVLYRVVYKQLRGTLLSRKSLITMPLILTVLGVVTVARALPAAGTGELVMFGADIVVLIVLGLGRSASTSLTARGNTTWQKGSALTLVLWLATIGARVGFGFLGGYLGFDGGLTSASILLTMGLSIGVQNALTYYRIQQRGLPLAEQSRPAVRA</sequence>
<dbReference type="EMBL" id="CP142149">
    <property type="protein sequence ID" value="WSE27905.1"/>
    <property type="molecule type" value="Genomic_DNA"/>
</dbReference>